<dbReference type="Proteomes" id="UP000199051">
    <property type="component" value="Unassembled WGS sequence"/>
</dbReference>
<name>A0A1H9XPK5_9PSEU</name>
<evidence type="ECO:0000313" key="4">
    <source>
        <dbReference type="EMBL" id="SES47949.1"/>
    </source>
</evidence>
<dbReference type="PANTHER" id="PTHR43046">
    <property type="entry name" value="GDP-MANNOSE MANNOSYL HYDROLASE"/>
    <property type="match status" value="1"/>
</dbReference>
<dbReference type="InterPro" id="IPR015797">
    <property type="entry name" value="NUDIX_hydrolase-like_dom_sf"/>
</dbReference>
<proteinExistence type="predicted"/>
<reference evidence="5" key="1">
    <citation type="submission" date="2016-10" db="EMBL/GenBank/DDBJ databases">
        <authorList>
            <person name="Varghese N."/>
            <person name="Submissions S."/>
        </authorList>
    </citation>
    <scope>NUCLEOTIDE SEQUENCE [LARGE SCALE GENOMIC DNA]</scope>
    <source>
        <strain evidence="5">DSM 44260</strain>
    </source>
</reference>
<accession>A0A1H9XPK5</accession>
<evidence type="ECO:0000256" key="2">
    <source>
        <dbReference type="ARBA" id="ARBA00022801"/>
    </source>
</evidence>
<dbReference type="SUPFAM" id="SSF55811">
    <property type="entry name" value="Nudix"/>
    <property type="match status" value="1"/>
</dbReference>
<dbReference type="RefSeq" id="WP_245782767.1">
    <property type="nucleotide sequence ID" value="NZ_FOGI01000018.1"/>
</dbReference>
<keyword evidence="5" id="KW-1185">Reference proteome</keyword>
<dbReference type="Pfam" id="PF00293">
    <property type="entry name" value="NUDIX"/>
    <property type="match status" value="1"/>
</dbReference>
<dbReference type="PANTHER" id="PTHR43046:SF14">
    <property type="entry name" value="MUTT_NUDIX FAMILY PROTEIN"/>
    <property type="match status" value="1"/>
</dbReference>
<comment type="cofactor">
    <cofactor evidence="1">
        <name>Mg(2+)</name>
        <dbReference type="ChEBI" id="CHEBI:18420"/>
    </cofactor>
</comment>
<dbReference type="AlphaFoldDB" id="A0A1H9XPK5"/>
<evidence type="ECO:0000313" key="5">
    <source>
        <dbReference type="Proteomes" id="UP000199051"/>
    </source>
</evidence>
<feature type="domain" description="Nudix hydrolase" evidence="3">
    <location>
        <begin position="1"/>
        <end position="97"/>
    </location>
</feature>
<evidence type="ECO:0000256" key="1">
    <source>
        <dbReference type="ARBA" id="ARBA00001946"/>
    </source>
</evidence>
<gene>
    <name evidence="4" type="ORF">SAMN04487818_11843</name>
</gene>
<keyword evidence="2" id="KW-0378">Hydrolase</keyword>
<dbReference type="STRING" id="155974.SAMN04487818_11843"/>
<dbReference type="PROSITE" id="PS51462">
    <property type="entry name" value="NUDIX"/>
    <property type="match status" value="1"/>
</dbReference>
<dbReference type="GO" id="GO:0016787">
    <property type="term" value="F:hydrolase activity"/>
    <property type="evidence" value="ECO:0007669"/>
    <property type="project" value="UniProtKB-KW"/>
</dbReference>
<evidence type="ECO:0000259" key="3">
    <source>
        <dbReference type="PROSITE" id="PS51462"/>
    </source>
</evidence>
<dbReference type="EMBL" id="FOGI01000018">
    <property type="protein sequence ID" value="SES47949.1"/>
    <property type="molecule type" value="Genomic_DNA"/>
</dbReference>
<protein>
    <submittedName>
        <fullName evidence="4">NUDIX domain-containing protein</fullName>
    </submittedName>
</protein>
<sequence>MVESNEAPRRAAERELREELGLKVTAGRMRALDWVPPDGPWDDLLAFVFDAGQLSAADVLKLRITDPEISEFAFVDIAEAMAMLGPTLVDRFLRAIAALNSTAPEYCEHQG</sequence>
<organism evidence="4 5">
    <name type="scientific">Actinokineospora terrae</name>
    <dbReference type="NCBI Taxonomy" id="155974"/>
    <lineage>
        <taxon>Bacteria</taxon>
        <taxon>Bacillati</taxon>
        <taxon>Actinomycetota</taxon>
        <taxon>Actinomycetes</taxon>
        <taxon>Pseudonocardiales</taxon>
        <taxon>Pseudonocardiaceae</taxon>
        <taxon>Actinokineospora</taxon>
    </lineage>
</organism>
<dbReference type="Gene3D" id="3.90.79.10">
    <property type="entry name" value="Nucleoside Triphosphate Pyrophosphohydrolase"/>
    <property type="match status" value="1"/>
</dbReference>
<dbReference type="InterPro" id="IPR000086">
    <property type="entry name" value="NUDIX_hydrolase_dom"/>
</dbReference>